<feature type="transmembrane region" description="Helical" evidence="6">
    <location>
        <begin position="37"/>
        <end position="54"/>
    </location>
</feature>
<comment type="subcellular location">
    <subcellularLocation>
        <location evidence="1">Cell membrane</location>
        <topology evidence="1">Multi-pass membrane protein</topology>
    </subcellularLocation>
</comment>
<name>A0A1V8M518_9GAMM</name>
<keyword evidence="2" id="KW-1003">Cell membrane</keyword>
<dbReference type="RefSeq" id="WP_233144530.1">
    <property type="nucleotide sequence ID" value="NZ_LPUF01000001.1"/>
</dbReference>
<evidence type="ECO:0000256" key="1">
    <source>
        <dbReference type="ARBA" id="ARBA00004651"/>
    </source>
</evidence>
<keyword evidence="5 6" id="KW-0472">Membrane</keyword>
<gene>
    <name evidence="7" type="ORF">AU255_01760</name>
</gene>
<feature type="transmembrane region" description="Helical" evidence="6">
    <location>
        <begin position="99"/>
        <end position="119"/>
    </location>
</feature>
<dbReference type="Pfam" id="PF03899">
    <property type="entry name" value="ATP-synt_I"/>
    <property type="match status" value="1"/>
</dbReference>
<evidence type="ECO:0000313" key="7">
    <source>
        <dbReference type="EMBL" id="OQK16657.1"/>
    </source>
</evidence>
<protein>
    <submittedName>
        <fullName evidence="7">ATP synthase I</fullName>
    </submittedName>
</protein>
<keyword evidence="8" id="KW-1185">Reference proteome</keyword>
<feature type="transmembrane region" description="Helical" evidence="6">
    <location>
        <begin position="12"/>
        <end position="31"/>
    </location>
</feature>
<evidence type="ECO:0000256" key="2">
    <source>
        <dbReference type="ARBA" id="ARBA00022475"/>
    </source>
</evidence>
<evidence type="ECO:0000256" key="6">
    <source>
        <dbReference type="SAM" id="Phobius"/>
    </source>
</evidence>
<reference evidence="7 8" key="1">
    <citation type="submission" date="2015-12" db="EMBL/GenBank/DDBJ databases">
        <authorList>
            <person name="Shamseldin A."/>
            <person name="Moawad H."/>
            <person name="Abd El-Rahim W.M."/>
            <person name="Sadowsky M.J."/>
        </authorList>
    </citation>
    <scope>NUCLEOTIDE SEQUENCE [LARGE SCALE GENOMIC DNA]</scope>
    <source>
        <strain evidence="7 8">WF1</strain>
    </source>
</reference>
<organism evidence="7 8">
    <name type="scientific">Methyloprofundus sedimenti</name>
    <dbReference type="NCBI Taxonomy" id="1420851"/>
    <lineage>
        <taxon>Bacteria</taxon>
        <taxon>Pseudomonadati</taxon>
        <taxon>Pseudomonadota</taxon>
        <taxon>Gammaproteobacteria</taxon>
        <taxon>Methylococcales</taxon>
        <taxon>Methylococcaceae</taxon>
        <taxon>Methyloprofundus</taxon>
    </lineage>
</organism>
<accession>A0A1V8M518</accession>
<keyword evidence="4 6" id="KW-1133">Transmembrane helix</keyword>
<proteinExistence type="predicted"/>
<evidence type="ECO:0000313" key="8">
    <source>
        <dbReference type="Proteomes" id="UP000191980"/>
    </source>
</evidence>
<evidence type="ECO:0000256" key="5">
    <source>
        <dbReference type="ARBA" id="ARBA00023136"/>
    </source>
</evidence>
<keyword evidence="3 6" id="KW-0812">Transmembrane</keyword>
<dbReference type="InterPro" id="IPR005598">
    <property type="entry name" value="ATP_synth_I"/>
</dbReference>
<evidence type="ECO:0000256" key="4">
    <source>
        <dbReference type="ARBA" id="ARBA00022989"/>
    </source>
</evidence>
<dbReference type="EMBL" id="LPUF01000001">
    <property type="protein sequence ID" value="OQK16657.1"/>
    <property type="molecule type" value="Genomic_DNA"/>
</dbReference>
<comment type="caution">
    <text evidence="7">The sequence shown here is derived from an EMBL/GenBank/DDBJ whole genome shotgun (WGS) entry which is preliminary data.</text>
</comment>
<dbReference type="STRING" id="1420851.AU255_01760"/>
<evidence type="ECO:0000256" key="3">
    <source>
        <dbReference type="ARBA" id="ARBA00022692"/>
    </source>
</evidence>
<feature type="transmembrane region" description="Helical" evidence="6">
    <location>
        <begin position="74"/>
        <end position="93"/>
    </location>
</feature>
<dbReference type="Proteomes" id="UP000191980">
    <property type="component" value="Unassembled WGS sequence"/>
</dbReference>
<dbReference type="GO" id="GO:0005886">
    <property type="term" value="C:plasma membrane"/>
    <property type="evidence" value="ECO:0007669"/>
    <property type="project" value="UniProtKB-SubCell"/>
</dbReference>
<sequence length="122" mass="13808">MRKIFKLSIVNKILVIQALIILFVVAFFFLLGSELSVKSAFYGGLAALIPNLYFARKINKHKGQEAKKIVRSFYAGESGKLFITVIIFALIFQDPKIDVLAVLTAYISALTVFWFALLIRKY</sequence>
<dbReference type="AlphaFoldDB" id="A0A1V8M518"/>